<accession>A0A1W6SQ73</accession>
<gene>
    <name evidence="1" type="ORF">EBAPG3_009375</name>
</gene>
<dbReference type="RefSeq" id="WP_040852322.1">
    <property type="nucleotide sequence ID" value="NZ_CP021106.3"/>
</dbReference>
<dbReference type="AlphaFoldDB" id="A0A1W6SQ73"/>
<dbReference type="Proteomes" id="UP000012179">
    <property type="component" value="Chromosome"/>
</dbReference>
<organism evidence="1 2">
    <name type="scientific">Nitrosospira lacus</name>
    <dbReference type="NCBI Taxonomy" id="1288494"/>
    <lineage>
        <taxon>Bacteria</taxon>
        <taxon>Pseudomonadati</taxon>
        <taxon>Pseudomonadota</taxon>
        <taxon>Betaproteobacteria</taxon>
        <taxon>Nitrosomonadales</taxon>
        <taxon>Nitrosomonadaceae</taxon>
        <taxon>Nitrosospira</taxon>
    </lineage>
</organism>
<proteinExistence type="predicted"/>
<dbReference type="KEGG" id="nlc:EBAPG3_009375"/>
<sequence length="250" mass="28347">MDEYTNSARRLQVIIEKIQTIPESMPMVQAWSTVLGLDIEISKDDPHEVQEKLGLIRNEINLIQRLMADKPFSKGLYIPHLENIRRIVSVSNLDAAWGNYRNRLPNETLLSLRFCVEIIPPEAALPTSDLEILLDLVMEARKEIEDSSFSPLVREFLLRHLSIIEEGIRDYPISGGSAITNAFHEGFRTASSADPGNDAKDKAGYSKVMTVWKALWDRSKDVVHVDQIMRLIGTSIEQGRPIVQWLITAQ</sequence>
<keyword evidence="2" id="KW-1185">Reference proteome</keyword>
<dbReference type="OrthoDB" id="6057946at2"/>
<reference evidence="1 2" key="1">
    <citation type="journal article" date="2015" name="Int. J. Syst. Evol. Microbiol.">
        <title>Nitrosospira lacus sp. nov., a psychrotolerant, ammonia-oxidizing bacterium from sandy lake sediment.</title>
        <authorList>
            <person name="Urakawa H."/>
            <person name="Garcia J.C."/>
            <person name="Nielsen J.L."/>
            <person name="Le V.Q."/>
            <person name="Kozlowski J.A."/>
            <person name="Stein L.Y."/>
            <person name="Lim C.K."/>
            <person name="Pommerening-Roser A."/>
            <person name="Martens-Habbena W."/>
            <person name="Stahl D.A."/>
            <person name="Klotz M.G."/>
        </authorList>
    </citation>
    <scope>NUCLEOTIDE SEQUENCE [LARGE SCALE GENOMIC DNA]</scope>
    <source>
        <strain evidence="1 2">APG3</strain>
    </source>
</reference>
<name>A0A1W6SQ73_9PROT</name>
<protein>
    <submittedName>
        <fullName evidence="1">Uncharacterized protein</fullName>
    </submittedName>
</protein>
<evidence type="ECO:0000313" key="2">
    <source>
        <dbReference type="Proteomes" id="UP000012179"/>
    </source>
</evidence>
<dbReference type="EMBL" id="CP021106">
    <property type="protein sequence ID" value="ARO87960.1"/>
    <property type="molecule type" value="Genomic_DNA"/>
</dbReference>
<evidence type="ECO:0000313" key="1">
    <source>
        <dbReference type="EMBL" id="ARO87960.1"/>
    </source>
</evidence>